<dbReference type="RefSeq" id="WP_379901581.1">
    <property type="nucleotide sequence ID" value="NZ_JBHRTR010000028.1"/>
</dbReference>
<dbReference type="SUPFAM" id="SSF47413">
    <property type="entry name" value="lambda repressor-like DNA-binding domains"/>
    <property type="match status" value="1"/>
</dbReference>
<feature type="compositionally biased region" description="Low complexity" evidence="2">
    <location>
        <begin position="20"/>
        <end position="64"/>
    </location>
</feature>
<organism evidence="4 5">
    <name type="scientific">Marinibaculum pumilum</name>
    <dbReference type="NCBI Taxonomy" id="1766165"/>
    <lineage>
        <taxon>Bacteria</taxon>
        <taxon>Pseudomonadati</taxon>
        <taxon>Pseudomonadota</taxon>
        <taxon>Alphaproteobacteria</taxon>
        <taxon>Rhodospirillales</taxon>
        <taxon>Rhodospirillaceae</taxon>
        <taxon>Marinibaculum</taxon>
    </lineage>
</organism>
<dbReference type="Gene3D" id="2.60.120.10">
    <property type="entry name" value="Jelly Rolls"/>
    <property type="match status" value="1"/>
</dbReference>
<dbReference type="InterPro" id="IPR010982">
    <property type="entry name" value="Lambda_DNA-bd_dom_sf"/>
</dbReference>
<proteinExistence type="predicted"/>
<dbReference type="SMART" id="SM00530">
    <property type="entry name" value="HTH_XRE"/>
    <property type="match status" value="1"/>
</dbReference>
<dbReference type="SUPFAM" id="SSF51182">
    <property type="entry name" value="RmlC-like cupins"/>
    <property type="match status" value="1"/>
</dbReference>
<gene>
    <name evidence="4" type="ORF">ACFOGJ_14520</name>
</gene>
<evidence type="ECO:0000313" key="5">
    <source>
        <dbReference type="Proteomes" id="UP001595528"/>
    </source>
</evidence>
<dbReference type="InterPro" id="IPR001387">
    <property type="entry name" value="Cro/C1-type_HTH"/>
</dbReference>
<evidence type="ECO:0000256" key="1">
    <source>
        <dbReference type="ARBA" id="ARBA00023125"/>
    </source>
</evidence>
<keyword evidence="5" id="KW-1185">Reference proteome</keyword>
<dbReference type="CDD" id="cd00093">
    <property type="entry name" value="HTH_XRE"/>
    <property type="match status" value="1"/>
</dbReference>
<evidence type="ECO:0000313" key="4">
    <source>
        <dbReference type="EMBL" id="MFC3228455.1"/>
    </source>
</evidence>
<evidence type="ECO:0000259" key="3">
    <source>
        <dbReference type="PROSITE" id="PS50943"/>
    </source>
</evidence>
<dbReference type="Gene3D" id="1.10.260.40">
    <property type="entry name" value="lambda repressor-like DNA-binding domains"/>
    <property type="match status" value="1"/>
</dbReference>
<feature type="region of interest" description="Disordered" evidence="2">
    <location>
        <begin position="1"/>
        <end position="113"/>
    </location>
</feature>
<dbReference type="InterPro" id="IPR014710">
    <property type="entry name" value="RmlC-like_jellyroll"/>
</dbReference>
<dbReference type="Proteomes" id="UP001595528">
    <property type="component" value="Unassembled WGS sequence"/>
</dbReference>
<dbReference type="CDD" id="cd02209">
    <property type="entry name" value="cupin_XRE_C"/>
    <property type="match status" value="1"/>
</dbReference>
<feature type="compositionally biased region" description="Basic residues" evidence="2">
    <location>
        <begin position="1"/>
        <end position="19"/>
    </location>
</feature>
<comment type="caution">
    <text evidence="4">The sequence shown here is derived from an EMBL/GenBank/DDBJ whole genome shotgun (WGS) entry which is preliminary data.</text>
</comment>
<feature type="domain" description="HTH cro/C1-type" evidence="3">
    <location>
        <begin position="123"/>
        <end position="177"/>
    </location>
</feature>
<sequence length="300" mass="32074">MSKARSRPPVKAKPVKAKPAKAQPAGAKAGRSAGAPGPAARKPAKKPAPVSPATPATPATAAAPQRRKRSPAAPEPRPAPAAAPRGARDDAPPSPADRIVGRSDDKPRRREDLSLEVAIGRQVRTIRQSLGITITELARATSLSVGMLSKLENGQTSPSLTSLQSLATALNVPMTALFARFDESRDATFVRAGEGLPIERRGSRAGHLYQLLGNSMRGEVRVEPFLITLDEEASTYPVFEHPGYEFIYMLQGRVIYRYADRTYTLGPGDSLFFESDAPHGPAELLDLPAIYLSVIISSRA</sequence>
<accession>A0ABV7L1H7</accession>
<feature type="compositionally biased region" description="Basic and acidic residues" evidence="2">
    <location>
        <begin position="99"/>
        <end position="113"/>
    </location>
</feature>
<dbReference type="EMBL" id="JBHRTR010000028">
    <property type="protein sequence ID" value="MFC3228455.1"/>
    <property type="molecule type" value="Genomic_DNA"/>
</dbReference>
<dbReference type="Pfam" id="PF07883">
    <property type="entry name" value="Cupin_2"/>
    <property type="match status" value="1"/>
</dbReference>
<dbReference type="PANTHER" id="PTHR46797">
    <property type="entry name" value="HTH-TYPE TRANSCRIPTIONAL REGULATOR"/>
    <property type="match status" value="1"/>
</dbReference>
<dbReference type="Pfam" id="PF01381">
    <property type="entry name" value="HTH_3"/>
    <property type="match status" value="1"/>
</dbReference>
<evidence type="ECO:0000256" key="2">
    <source>
        <dbReference type="SAM" id="MobiDB-lite"/>
    </source>
</evidence>
<keyword evidence="1" id="KW-0238">DNA-binding</keyword>
<dbReference type="PROSITE" id="PS50943">
    <property type="entry name" value="HTH_CROC1"/>
    <property type="match status" value="1"/>
</dbReference>
<dbReference type="PANTHER" id="PTHR46797:SF2">
    <property type="entry name" value="TRANSCRIPTIONAL REGULATOR"/>
    <property type="match status" value="1"/>
</dbReference>
<dbReference type="InterPro" id="IPR050807">
    <property type="entry name" value="TransReg_Diox_bact_type"/>
</dbReference>
<dbReference type="InterPro" id="IPR011051">
    <property type="entry name" value="RmlC_Cupin_sf"/>
</dbReference>
<dbReference type="InterPro" id="IPR013096">
    <property type="entry name" value="Cupin_2"/>
</dbReference>
<protein>
    <submittedName>
        <fullName evidence="4">Helix-turn-helix domain-containing protein</fullName>
    </submittedName>
</protein>
<name>A0ABV7L1H7_9PROT</name>
<reference evidence="5" key="1">
    <citation type="journal article" date="2019" name="Int. J. Syst. Evol. Microbiol.">
        <title>The Global Catalogue of Microorganisms (GCM) 10K type strain sequencing project: providing services to taxonomists for standard genome sequencing and annotation.</title>
        <authorList>
            <consortium name="The Broad Institute Genomics Platform"/>
            <consortium name="The Broad Institute Genome Sequencing Center for Infectious Disease"/>
            <person name="Wu L."/>
            <person name="Ma J."/>
        </authorList>
    </citation>
    <scope>NUCLEOTIDE SEQUENCE [LARGE SCALE GENOMIC DNA]</scope>
    <source>
        <strain evidence="5">KCTC 42964</strain>
    </source>
</reference>